<evidence type="ECO:0000256" key="8">
    <source>
        <dbReference type="SAM" id="Phobius"/>
    </source>
</evidence>
<gene>
    <name evidence="10" type="ORF">CLODIP_2_CD12344</name>
</gene>
<keyword evidence="5" id="KW-0479">Metal-binding</keyword>
<evidence type="ECO:0000313" key="11">
    <source>
        <dbReference type="Proteomes" id="UP000494165"/>
    </source>
</evidence>
<dbReference type="GO" id="GO:0031902">
    <property type="term" value="C:late endosome membrane"/>
    <property type="evidence" value="ECO:0007669"/>
    <property type="project" value="UniProtKB-SubCell"/>
</dbReference>
<evidence type="ECO:0000256" key="7">
    <source>
        <dbReference type="ARBA" id="ARBA00023136"/>
    </source>
</evidence>
<keyword evidence="8" id="KW-0812">Transmembrane</keyword>
<evidence type="ECO:0000256" key="4">
    <source>
        <dbReference type="ARBA" id="ARBA00005975"/>
    </source>
</evidence>
<evidence type="ECO:0000259" key="9">
    <source>
        <dbReference type="PROSITE" id="PS51837"/>
    </source>
</evidence>
<dbReference type="SMART" id="SM00714">
    <property type="entry name" value="LITAF"/>
    <property type="match status" value="1"/>
</dbReference>
<dbReference type="PANTHER" id="PTHR23292">
    <property type="entry name" value="LIPOPOLYSACCHARIDE-INDUCED TUMOR NECROSIS FACTOR-ALPHA FACTOR"/>
    <property type="match status" value="1"/>
</dbReference>
<dbReference type="OrthoDB" id="4713066at2759"/>
<dbReference type="InterPro" id="IPR037519">
    <property type="entry name" value="LITAF_fam"/>
</dbReference>
<comment type="caution">
    <text evidence="10">The sequence shown here is derived from an EMBL/GenBank/DDBJ whole genome shotgun (WGS) entry which is preliminary data.</text>
</comment>
<keyword evidence="11" id="KW-1185">Reference proteome</keyword>
<proteinExistence type="inferred from homology"/>
<dbReference type="Pfam" id="PF10601">
    <property type="entry name" value="zf-LITAF-like"/>
    <property type="match status" value="1"/>
</dbReference>
<keyword evidence="7 8" id="KW-0472">Membrane</keyword>
<dbReference type="PANTHER" id="PTHR23292:SF6">
    <property type="entry name" value="FI16602P1-RELATED"/>
    <property type="match status" value="1"/>
</dbReference>
<evidence type="ECO:0000256" key="6">
    <source>
        <dbReference type="ARBA" id="ARBA00022833"/>
    </source>
</evidence>
<keyword evidence="8" id="KW-1133">Transmembrane helix</keyword>
<dbReference type="EMBL" id="CADEPI010000045">
    <property type="protein sequence ID" value="CAB3369422.1"/>
    <property type="molecule type" value="Genomic_DNA"/>
</dbReference>
<dbReference type="Proteomes" id="UP000494165">
    <property type="component" value="Unassembled WGS sequence"/>
</dbReference>
<comment type="similarity">
    <text evidence="4">Belongs to the CDIP1/LITAF family.</text>
</comment>
<evidence type="ECO:0000256" key="3">
    <source>
        <dbReference type="ARBA" id="ARBA00004630"/>
    </source>
</evidence>
<keyword evidence="6" id="KW-0862">Zinc</keyword>
<evidence type="ECO:0000313" key="10">
    <source>
        <dbReference type="EMBL" id="CAB3369422.1"/>
    </source>
</evidence>
<reference evidence="10 11" key="1">
    <citation type="submission" date="2020-04" db="EMBL/GenBank/DDBJ databases">
        <authorList>
            <person name="Alioto T."/>
            <person name="Alioto T."/>
            <person name="Gomez Garrido J."/>
        </authorList>
    </citation>
    <scope>NUCLEOTIDE SEQUENCE [LARGE SCALE GENOMIC DNA]</scope>
</reference>
<protein>
    <recommendedName>
        <fullName evidence="9">LITAF domain-containing protein</fullName>
    </recommendedName>
</protein>
<dbReference type="AlphaFoldDB" id="A0A8S1CN98"/>
<sequence length="67" mass="7331">MICPSCHAEIDSSTETKPGLIAYISGFIIALCGCWCGCCLIPCCVDECMDVHHVCPNCKAYLGRFKR</sequence>
<name>A0A8S1CN98_9INSE</name>
<feature type="transmembrane region" description="Helical" evidence="8">
    <location>
        <begin position="20"/>
        <end position="43"/>
    </location>
</feature>
<organism evidence="10 11">
    <name type="scientific">Cloeon dipterum</name>
    <dbReference type="NCBI Taxonomy" id="197152"/>
    <lineage>
        <taxon>Eukaryota</taxon>
        <taxon>Metazoa</taxon>
        <taxon>Ecdysozoa</taxon>
        <taxon>Arthropoda</taxon>
        <taxon>Hexapoda</taxon>
        <taxon>Insecta</taxon>
        <taxon>Pterygota</taxon>
        <taxon>Palaeoptera</taxon>
        <taxon>Ephemeroptera</taxon>
        <taxon>Pisciforma</taxon>
        <taxon>Baetidae</taxon>
        <taxon>Cloeon</taxon>
    </lineage>
</organism>
<dbReference type="GO" id="GO:0008270">
    <property type="term" value="F:zinc ion binding"/>
    <property type="evidence" value="ECO:0007669"/>
    <property type="project" value="TreeGrafter"/>
</dbReference>
<evidence type="ECO:0000256" key="1">
    <source>
        <dbReference type="ARBA" id="ARBA00004414"/>
    </source>
</evidence>
<dbReference type="GO" id="GO:0005765">
    <property type="term" value="C:lysosomal membrane"/>
    <property type="evidence" value="ECO:0007669"/>
    <property type="project" value="UniProtKB-SubCell"/>
</dbReference>
<comment type="subcellular location">
    <subcellularLocation>
        <location evidence="2">Endosome membrane</location>
        <topology evidence="2">Peripheral membrane protein</topology>
    </subcellularLocation>
    <subcellularLocation>
        <location evidence="1">Late endosome membrane</location>
    </subcellularLocation>
    <subcellularLocation>
        <location evidence="3">Lysosome membrane</location>
        <topology evidence="3">Peripheral membrane protein</topology>
        <orientation evidence="3">Cytoplasmic side</orientation>
    </subcellularLocation>
</comment>
<feature type="domain" description="LITAF" evidence="9">
    <location>
        <begin position="1"/>
        <end position="67"/>
    </location>
</feature>
<evidence type="ECO:0000256" key="2">
    <source>
        <dbReference type="ARBA" id="ARBA00004481"/>
    </source>
</evidence>
<dbReference type="PROSITE" id="PS51837">
    <property type="entry name" value="LITAF"/>
    <property type="match status" value="1"/>
</dbReference>
<dbReference type="InterPro" id="IPR006629">
    <property type="entry name" value="LITAF"/>
</dbReference>
<evidence type="ECO:0000256" key="5">
    <source>
        <dbReference type="ARBA" id="ARBA00022723"/>
    </source>
</evidence>
<accession>A0A8S1CN98</accession>